<dbReference type="InterPro" id="IPR024990">
    <property type="entry name" value="Apc1"/>
</dbReference>
<dbReference type="GO" id="GO:0007091">
    <property type="term" value="P:metaphase/anaphase transition of mitotic cell cycle"/>
    <property type="evidence" value="ECO:0007669"/>
    <property type="project" value="TreeGrafter"/>
</dbReference>
<dbReference type="InterPro" id="IPR046794">
    <property type="entry name" value="Apc1_MidN"/>
</dbReference>
<keyword evidence="6" id="KW-1185">Reference proteome</keyword>
<evidence type="ECO:0000313" key="5">
    <source>
        <dbReference type="EMBL" id="KAI5446156.1"/>
    </source>
</evidence>
<organism evidence="5 6">
    <name type="scientific">Pisum sativum</name>
    <name type="common">Garden pea</name>
    <name type="synonym">Lathyrus oleraceus</name>
    <dbReference type="NCBI Taxonomy" id="3888"/>
    <lineage>
        <taxon>Eukaryota</taxon>
        <taxon>Viridiplantae</taxon>
        <taxon>Streptophyta</taxon>
        <taxon>Embryophyta</taxon>
        <taxon>Tracheophyta</taxon>
        <taxon>Spermatophyta</taxon>
        <taxon>Magnoliopsida</taxon>
        <taxon>eudicotyledons</taxon>
        <taxon>Gunneridae</taxon>
        <taxon>Pentapetalae</taxon>
        <taxon>rosids</taxon>
        <taxon>fabids</taxon>
        <taxon>Fabales</taxon>
        <taxon>Fabaceae</taxon>
        <taxon>Papilionoideae</taxon>
        <taxon>50 kb inversion clade</taxon>
        <taxon>NPAAA clade</taxon>
        <taxon>Hologalegina</taxon>
        <taxon>IRL clade</taxon>
        <taxon>Fabeae</taxon>
        <taxon>Lathyrus</taxon>
    </lineage>
</organism>
<proteinExistence type="predicted"/>
<dbReference type="Gramene" id="Psat01G0412800-T1">
    <property type="protein sequence ID" value="KAI5446156.1"/>
    <property type="gene ID" value="KIW84_014128"/>
</dbReference>
<dbReference type="Proteomes" id="UP001058974">
    <property type="component" value="Chromosome 1"/>
</dbReference>
<sequence length="191" mass="21266">MGLHSLKEELTVLAMVGERFGLQQFDSLPSGVSLPLRHALDKCRDSSPNDWPVAAYVLLGRKDLAMSTLARKCKYKEIETPTNVNVISLSTPYMLNLYPVTISSTISDAIGLEGAKLEDTDSVDGRLLCSSRPVAIQTTVNHRIVWTGNWTCKTIRRYFVVHMEKQATLARLSVVNRSLKVARKFTAVKSQ</sequence>
<dbReference type="GO" id="GO:0031145">
    <property type="term" value="P:anaphase-promoting complex-dependent catabolic process"/>
    <property type="evidence" value="ECO:0007669"/>
    <property type="project" value="TreeGrafter"/>
</dbReference>
<evidence type="ECO:0000259" key="4">
    <source>
        <dbReference type="Pfam" id="PF20518"/>
    </source>
</evidence>
<dbReference type="PANTHER" id="PTHR12827">
    <property type="entry name" value="MEIOTIC CHECKPOINT REGULATOR TSG24 FAMILY MEMBER"/>
    <property type="match status" value="1"/>
</dbReference>
<evidence type="ECO:0000256" key="2">
    <source>
        <dbReference type="ARBA" id="ARBA00022776"/>
    </source>
</evidence>
<evidence type="ECO:0000313" key="6">
    <source>
        <dbReference type="Proteomes" id="UP001058974"/>
    </source>
</evidence>
<comment type="caution">
    <text evidence="5">The sequence shown here is derived from an EMBL/GenBank/DDBJ whole genome shotgun (WGS) entry which is preliminary data.</text>
</comment>
<feature type="domain" description="Anaphase-promoting complex subunit 1 middle" evidence="4">
    <location>
        <begin position="4"/>
        <end position="65"/>
    </location>
</feature>
<dbReference type="GO" id="GO:0051301">
    <property type="term" value="P:cell division"/>
    <property type="evidence" value="ECO:0007669"/>
    <property type="project" value="UniProtKB-KW"/>
</dbReference>
<name>A0A9D5BMC1_PEA</name>
<evidence type="ECO:0000256" key="3">
    <source>
        <dbReference type="ARBA" id="ARBA00023306"/>
    </source>
</evidence>
<accession>A0A9D5BMC1</accession>
<keyword evidence="3" id="KW-0131">Cell cycle</keyword>
<reference evidence="5 6" key="1">
    <citation type="journal article" date="2022" name="Nat. Genet.">
        <title>Improved pea reference genome and pan-genome highlight genomic features and evolutionary characteristics.</title>
        <authorList>
            <person name="Yang T."/>
            <person name="Liu R."/>
            <person name="Luo Y."/>
            <person name="Hu S."/>
            <person name="Wang D."/>
            <person name="Wang C."/>
            <person name="Pandey M.K."/>
            <person name="Ge S."/>
            <person name="Xu Q."/>
            <person name="Li N."/>
            <person name="Li G."/>
            <person name="Huang Y."/>
            <person name="Saxena R.K."/>
            <person name="Ji Y."/>
            <person name="Li M."/>
            <person name="Yan X."/>
            <person name="He Y."/>
            <person name="Liu Y."/>
            <person name="Wang X."/>
            <person name="Xiang C."/>
            <person name="Varshney R.K."/>
            <person name="Ding H."/>
            <person name="Gao S."/>
            <person name="Zong X."/>
        </authorList>
    </citation>
    <scope>NUCLEOTIDE SEQUENCE [LARGE SCALE GENOMIC DNA]</scope>
    <source>
        <strain evidence="5 6">cv. Zhongwan 6</strain>
    </source>
</reference>
<gene>
    <name evidence="5" type="ORF">KIW84_014128</name>
</gene>
<keyword evidence="2" id="KW-0498">Mitosis</keyword>
<dbReference type="GO" id="GO:0070979">
    <property type="term" value="P:protein K11-linked ubiquitination"/>
    <property type="evidence" value="ECO:0007669"/>
    <property type="project" value="TreeGrafter"/>
</dbReference>
<dbReference type="Pfam" id="PF20518">
    <property type="entry name" value="Apc1_MidN"/>
    <property type="match status" value="1"/>
</dbReference>
<dbReference type="AlphaFoldDB" id="A0A9D5BMC1"/>
<dbReference type="PANTHER" id="PTHR12827:SF3">
    <property type="entry name" value="ANAPHASE-PROMOTING COMPLEX SUBUNIT 1"/>
    <property type="match status" value="1"/>
</dbReference>
<protein>
    <recommendedName>
        <fullName evidence="4">Anaphase-promoting complex subunit 1 middle domain-containing protein</fullName>
    </recommendedName>
</protein>
<keyword evidence="1" id="KW-0132">Cell division</keyword>
<evidence type="ECO:0000256" key="1">
    <source>
        <dbReference type="ARBA" id="ARBA00022618"/>
    </source>
</evidence>
<dbReference type="GO" id="GO:0005680">
    <property type="term" value="C:anaphase-promoting complex"/>
    <property type="evidence" value="ECO:0007669"/>
    <property type="project" value="InterPro"/>
</dbReference>
<dbReference type="EMBL" id="JAMSHJ010000001">
    <property type="protein sequence ID" value="KAI5446156.1"/>
    <property type="molecule type" value="Genomic_DNA"/>
</dbReference>
<dbReference type="GO" id="GO:0060090">
    <property type="term" value="F:molecular adaptor activity"/>
    <property type="evidence" value="ECO:0007669"/>
    <property type="project" value="TreeGrafter"/>
</dbReference>